<feature type="coiled-coil region" evidence="1">
    <location>
        <begin position="22"/>
        <end position="85"/>
    </location>
</feature>
<dbReference type="EMBL" id="QUMX01000062">
    <property type="protein sequence ID" value="REG28460.1"/>
    <property type="molecule type" value="Genomic_DNA"/>
</dbReference>
<protein>
    <submittedName>
        <fullName evidence="2">Uncharacterized protein</fullName>
    </submittedName>
</protein>
<accession>A0AAQ0HCS5</accession>
<keyword evidence="1" id="KW-0175">Coiled coil</keyword>
<evidence type="ECO:0000256" key="1">
    <source>
        <dbReference type="SAM" id="Coils"/>
    </source>
</evidence>
<name>A0AAQ0HCS5_PARVE</name>
<reference evidence="2 3" key="1">
    <citation type="submission" date="2018-08" db="EMBL/GenBank/DDBJ databases">
        <title>Genomic Encyclopedia of Archaeal and Bacterial Type Strains, Phase II (KMG-II): from individual species to whole genera.</title>
        <authorList>
            <person name="Goeker M."/>
        </authorList>
    </citation>
    <scope>NUCLEOTIDE SEQUENCE [LARGE SCALE GENOMIC DNA]</scope>
    <source>
        <strain evidence="2 3">DSM 582</strain>
    </source>
</reference>
<sequence length="178" mass="19303">MPPRIDRELSKLLAALKAGGPIQAIVDDMKRLEARKAELTAKLANADEPPPLLHPNMAALYAQRIAELSENLRHEDNRAQAAEILHSLVEQVTLVPEDGELAIVLRGDLGAILRFAAGRKNPDFLSEAEALDNLLGRMEASRRPSPRQQKTSAAGALEVSQLSLVAGQAMIFTCARSK</sequence>
<dbReference type="Proteomes" id="UP000256794">
    <property type="component" value="Unassembled WGS sequence"/>
</dbReference>
<keyword evidence="3" id="KW-1185">Reference proteome</keyword>
<organism evidence="2 3">
    <name type="scientific">Paracoccus versutus</name>
    <name type="common">Thiobacillus versutus</name>
    <dbReference type="NCBI Taxonomy" id="34007"/>
    <lineage>
        <taxon>Bacteria</taxon>
        <taxon>Pseudomonadati</taxon>
        <taxon>Pseudomonadota</taxon>
        <taxon>Alphaproteobacteria</taxon>
        <taxon>Rhodobacterales</taxon>
        <taxon>Paracoccaceae</taxon>
        <taxon>Paracoccus</taxon>
    </lineage>
</organism>
<comment type="caution">
    <text evidence="2">The sequence shown here is derived from an EMBL/GenBank/DDBJ whole genome shotgun (WGS) entry which is preliminary data.</text>
</comment>
<dbReference type="RefSeq" id="WP_036760337.1">
    <property type="nucleotide sequence ID" value="NZ_CP035284.1"/>
</dbReference>
<evidence type="ECO:0000313" key="2">
    <source>
        <dbReference type="EMBL" id="REG28460.1"/>
    </source>
</evidence>
<evidence type="ECO:0000313" key="3">
    <source>
        <dbReference type="Proteomes" id="UP000256794"/>
    </source>
</evidence>
<dbReference type="AlphaFoldDB" id="A0AAQ0HCS5"/>
<gene>
    <name evidence="2" type="ORF">ATH84_10628</name>
</gene>
<proteinExistence type="predicted"/>